<evidence type="ECO:0000313" key="6">
    <source>
        <dbReference type="Proteomes" id="UP001224325"/>
    </source>
</evidence>
<protein>
    <submittedName>
        <fullName evidence="5">ABC transporter ATP-binding protein</fullName>
    </submittedName>
</protein>
<dbReference type="InterPro" id="IPR051782">
    <property type="entry name" value="ABC_Transporter_VariousFunc"/>
</dbReference>
<keyword evidence="1" id="KW-0813">Transport</keyword>
<accession>A0AAU7EJP5</accession>
<organism evidence="5 6">
    <name type="scientific">Mariniflexile litorale</name>
    <dbReference type="NCBI Taxonomy" id="3045158"/>
    <lineage>
        <taxon>Bacteria</taxon>
        <taxon>Pseudomonadati</taxon>
        <taxon>Bacteroidota</taxon>
        <taxon>Flavobacteriia</taxon>
        <taxon>Flavobacteriales</taxon>
        <taxon>Flavobacteriaceae</taxon>
        <taxon>Mariniflexile</taxon>
    </lineage>
</organism>
<dbReference type="InterPro" id="IPR003439">
    <property type="entry name" value="ABC_transporter-like_ATP-bd"/>
</dbReference>
<dbReference type="PANTHER" id="PTHR42939:SF1">
    <property type="entry name" value="ABC TRANSPORTER ATP-BINDING PROTEIN ALBC-RELATED"/>
    <property type="match status" value="1"/>
</dbReference>
<evidence type="ECO:0000313" key="5">
    <source>
        <dbReference type="EMBL" id="XBL15400.1"/>
    </source>
</evidence>
<dbReference type="Gene3D" id="3.40.50.300">
    <property type="entry name" value="P-loop containing nucleotide triphosphate hydrolases"/>
    <property type="match status" value="1"/>
</dbReference>
<dbReference type="SUPFAM" id="SSF52540">
    <property type="entry name" value="P-loop containing nucleoside triphosphate hydrolases"/>
    <property type="match status" value="1"/>
</dbReference>
<dbReference type="RefSeq" id="WP_308991402.1">
    <property type="nucleotide sequence ID" value="NZ_CP155618.1"/>
</dbReference>
<dbReference type="Pfam" id="PF00005">
    <property type="entry name" value="ABC_tran"/>
    <property type="match status" value="1"/>
</dbReference>
<evidence type="ECO:0000259" key="4">
    <source>
        <dbReference type="PROSITE" id="PS50893"/>
    </source>
</evidence>
<dbReference type="GO" id="GO:0005524">
    <property type="term" value="F:ATP binding"/>
    <property type="evidence" value="ECO:0007669"/>
    <property type="project" value="UniProtKB-KW"/>
</dbReference>
<keyword evidence="6" id="KW-1185">Reference proteome</keyword>
<name>A0AAU7EJP5_9FLAO</name>
<dbReference type="PROSITE" id="PS50893">
    <property type="entry name" value="ABC_TRANSPORTER_2"/>
    <property type="match status" value="1"/>
</dbReference>
<dbReference type="InterPro" id="IPR003593">
    <property type="entry name" value="AAA+_ATPase"/>
</dbReference>
<keyword evidence="2" id="KW-0547">Nucleotide-binding</keyword>
<dbReference type="CDD" id="cd03230">
    <property type="entry name" value="ABC_DR_subfamily_A"/>
    <property type="match status" value="1"/>
</dbReference>
<sequence length="273" mass="31141">MIQSKNISYSYSKKKSLFKDLTFQQNEGSIVGLLGKNGAGKSTLLNLISGLLRPKKGDIEVNGYVPFKRNPNFLSDIYLVTDELFLPSLTINAYMQAFVPLYKNFDIEKMRAIMLEFELDEKDKLNKLSHGQQKKFIIAFALATNCKILLLDEPTNGLDIPSKRVFRKILVSSIEENQLVIISTHQVKDIETIIDRIVVLEQGHIVFEKDITQITEKIQFKKVSSILSFSNVLYHEKCPEGYNVMLPVENDEETGIDIELLFNAITNKTEIIF</sequence>
<dbReference type="PANTHER" id="PTHR42939">
    <property type="entry name" value="ABC TRANSPORTER ATP-BINDING PROTEIN ALBC-RELATED"/>
    <property type="match status" value="1"/>
</dbReference>
<dbReference type="KEGG" id="mlil:QLS71_005135"/>
<reference evidence="5" key="1">
    <citation type="submission" date="2024-04" db="EMBL/GenBank/DDBJ databases">
        <title>Mariniflexile litorale, isolated from the shallow sediments of the Sea of Japan.</title>
        <authorList>
            <person name="Romanenko L."/>
            <person name="Isaeva M."/>
        </authorList>
    </citation>
    <scope>NUCLEOTIDE SEQUENCE [LARGE SCALE GENOMIC DNA]</scope>
    <source>
        <strain evidence="5">KMM 9835</strain>
    </source>
</reference>
<dbReference type="InterPro" id="IPR027417">
    <property type="entry name" value="P-loop_NTPase"/>
</dbReference>
<feature type="domain" description="ABC transporter" evidence="4">
    <location>
        <begin position="2"/>
        <end position="227"/>
    </location>
</feature>
<proteinExistence type="predicted"/>
<dbReference type="Proteomes" id="UP001224325">
    <property type="component" value="Chromosome"/>
</dbReference>
<dbReference type="GO" id="GO:0016887">
    <property type="term" value="F:ATP hydrolysis activity"/>
    <property type="evidence" value="ECO:0007669"/>
    <property type="project" value="InterPro"/>
</dbReference>
<evidence type="ECO:0000256" key="1">
    <source>
        <dbReference type="ARBA" id="ARBA00022448"/>
    </source>
</evidence>
<dbReference type="EMBL" id="CP155618">
    <property type="protein sequence ID" value="XBL15400.1"/>
    <property type="molecule type" value="Genomic_DNA"/>
</dbReference>
<dbReference type="AlphaFoldDB" id="A0AAU7EJP5"/>
<evidence type="ECO:0000256" key="2">
    <source>
        <dbReference type="ARBA" id="ARBA00022741"/>
    </source>
</evidence>
<gene>
    <name evidence="5" type="ORF">QLS71_005135</name>
</gene>
<dbReference type="SMART" id="SM00382">
    <property type="entry name" value="AAA"/>
    <property type="match status" value="1"/>
</dbReference>
<keyword evidence="3 5" id="KW-0067">ATP-binding</keyword>
<evidence type="ECO:0000256" key="3">
    <source>
        <dbReference type="ARBA" id="ARBA00022840"/>
    </source>
</evidence>